<dbReference type="PANTHER" id="PTHR11857:SF43">
    <property type="entry name" value="GEO07291P1-RELATED"/>
    <property type="match status" value="1"/>
</dbReference>
<dbReference type="CDD" id="cd23992">
    <property type="entry name" value="PBP_GOBP"/>
    <property type="match status" value="1"/>
</dbReference>
<dbReference type="GO" id="GO:0007608">
    <property type="term" value="P:sensory perception of smell"/>
    <property type="evidence" value="ECO:0007669"/>
    <property type="project" value="TreeGrafter"/>
</dbReference>
<dbReference type="AlphaFoldDB" id="A0A811VCW1"/>
<feature type="region of interest" description="Disordered" evidence="5">
    <location>
        <begin position="140"/>
        <end position="161"/>
    </location>
</feature>
<accession>A0A811VCW1</accession>
<protein>
    <submittedName>
        <fullName evidence="6">(Mediterranean fruit fly) hypothetical protein</fullName>
    </submittedName>
</protein>
<comment type="caution">
    <text evidence="6">The sequence shown here is derived from an EMBL/GenBank/DDBJ whole genome shotgun (WGS) entry which is preliminary data.</text>
</comment>
<reference evidence="6" key="1">
    <citation type="submission" date="2020-11" db="EMBL/GenBank/DDBJ databases">
        <authorList>
            <person name="Whitehead M."/>
        </authorList>
    </citation>
    <scope>NUCLEOTIDE SEQUENCE</scope>
    <source>
        <strain evidence="6">EGII</strain>
    </source>
</reference>
<organism evidence="6 7">
    <name type="scientific">Ceratitis capitata</name>
    <name type="common">Mediterranean fruit fly</name>
    <name type="synonym">Tephritis capitata</name>
    <dbReference type="NCBI Taxonomy" id="7213"/>
    <lineage>
        <taxon>Eukaryota</taxon>
        <taxon>Metazoa</taxon>
        <taxon>Ecdysozoa</taxon>
        <taxon>Arthropoda</taxon>
        <taxon>Hexapoda</taxon>
        <taxon>Insecta</taxon>
        <taxon>Pterygota</taxon>
        <taxon>Neoptera</taxon>
        <taxon>Endopterygota</taxon>
        <taxon>Diptera</taxon>
        <taxon>Brachycera</taxon>
        <taxon>Muscomorpha</taxon>
        <taxon>Tephritoidea</taxon>
        <taxon>Tephritidae</taxon>
        <taxon>Ceratitis</taxon>
        <taxon>Ceratitis</taxon>
    </lineage>
</organism>
<dbReference type="Pfam" id="PF01395">
    <property type="entry name" value="PBP_GOBP"/>
    <property type="match status" value="1"/>
</dbReference>
<keyword evidence="7" id="KW-1185">Reference proteome</keyword>
<evidence type="ECO:0000313" key="6">
    <source>
        <dbReference type="EMBL" id="CAD7013140.1"/>
    </source>
</evidence>
<feature type="compositionally biased region" description="Acidic residues" evidence="5">
    <location>
        <begin position="145"/>
        <end position="156"/>
    </location>
</feature>
<evidence type="ECO:0000256" key="5">
    <source>
        <dbReference type="SAM" id="MobiDB-lite"/>
    </source>
</evidence>
<keyword evidence="3" id="KW-0964">Secreted</keyword>
<dbReference type="GO" id="GO:0005549">
    <property type="term" value="F:odorant binding"/>
    <property type="evidence" value="ECO:0007669"/>
    <property type="project" value="InterPro"/>
</dbReference>
<dbReference type="InterPro" id="IPR006170">
    <property type="entry name" value="PBP/GOBP"/>
</dbReference>
<evidence type="ECO:0000256" key="3">
    <source>
        <dbReference type="ARBA" id="ARBA00022525"/>
    </source>
</evidence>
<dbReference type="SUPFAM" id="SSF47565">
    <property type="entry name" value="Insect pheromone/odorant-binding proteins"/>
    <property type="match status" value="1"/>
</dbReference>
<proteinExistence type="inferred from homology"/>
<dbReference type="SMART" id="SM00708">
    <property type="entry name" value="PhBP"/>
    <property type="match status" value="1"/>
</dbReference>
<comment type="similarity">
    <text evidence="2">Belongs to the PBP/GOBP family.</text>
</comment>
<evidence type="ECO:0000256" key="1">
    <source>
        <dbReference type="ARBA" id="ARBA00004613"/>
    </source>
</evidence>
<dbReference type="InterPro" id="IPR036728">
    <property type="entry name" value="PBP_GOBP_sf"/>
</dbReference>
<dbReference type="EMBL" id="CAJHJT010000056">
    <property type="protein sequence ID" value="CAD7013140.1"/>
    <property type="molecule type" value="Genomic_DNA"/>
</dbReference>
<gene>
    <name evidence="6" type="ORF">CCAP1982_LOCUS21211</name>
</gene>
<name>A0A811VCW1_CERCA</name>
<evidence type="ECO:0000256" key="2">
    <source>
        <dbReference type="ARBA" id="ARBA00008098"/>
    </source>
</evidence>
<dbReference type="Proteomes" id="UP000606786">
    <property type="component" value="Unassembled WGS sequence"/>
</dbReference>
<sequence length="195" mass="22170">MNNPTVTARVASIKMSIDLSISEDQHRINPDMVHLCALETDLSMEELRKFSENDFNDTAKVTQCFTHCLYEHMGLVRDGVFVQRDVISLLGDTIDSKHIIEHECFNQYSENKCERAFLIRQCYHGDGGKGIISSEQQFEAAEDKLNEDEKEDDSEAASDVSLPRTLIESTMPVKAGTERQIILKKLLAKRQPKIH</sequence>
<dbReference type="PANTHER" id="PTHR11857">
    <property type="entry name" value="ODORANT BINDING PROTEIN-RELATED"/>
    <property type="match status" value="1"/>
</dbReference>
<dbReference type="GO" id="GO:0005615">
    <property type="term" value="C:extracellular space"/>
    <property type="evidence" value="ECO:0007669"/>
    <property type="project" value="TreeGrafter"/>
</dbReference>
<keyword evidence="4" id="KW-0732">Signal</keyword>
<evidence type="ECO:0000313" key="7">
    <source>
        <dbReference type="Proteomes" id="UP000606786"/>
    </source>
</evidence>
<dbReference type="Gene3D" id="1.10.238.20">
    <property type="entry name" value="Pheromone/general odorant binding protein domain"/>
    <property type="match status" value="1"/>
</dbReference>
<evidence type="ECO:0000256" key="4">
    <source>
        <dbReference type="ARBA" id="ARBA00022729"/>
    </source>
</evidence>
<comment type="subcellular location">
    <subcellularLocation>
        <location evidence="1">Secreted</location>
    </subcellularLocation>
</comment>